<dbReference type="AlphaFoldDB" id="A0A1F8D1A1"/>
<evidence type="ECO:0000256" key="1">
    <source>
        <dbReference type="ARBA" id="ARBA00001947"/>
    </source>
</evidence>
<dbReference type="InterPro" id="IPR050072">
    <property type="entry name" value="Peptidase_M20A"/>
</dbReference>
<evidence type="ECO:0000256" key="3">
    <source>
        <dbReference type="ARBA" id="ARBA00022723"/>
    </source>
</evidence>
<reference evidence="7 8" key="1">
    <citation type="journal article" date="2016" name="Nat. Commun.">
        <title>Thousands of microbial genomes shed light on interconnected biogeochemical processes in an aquifer system.</title>
        <authorList>
            <person name="Anantharaman K."/>
            <person name="Brown C.T."/>
            <person name="Hug L.A."/>
            <person name="Sharon I."/>
            <person name="Castelle C.J."/>
            <person name="Probst A.J."/>
            <person name="Thomas B.C."/>
            <person name="Singh A."/>
            <person name="Wilkins M.J."/>
            <person name="Karaoz U."/>
            <person name="Brodie E.L."/>
            <person name="Williams K.H."/>
            <person name="Hubbard S.S."/>
            <person name="Banfield J.F."/>
        </authorList>
    </citation>
    <scope>NUCLEOTIDE SEQUENCE [LARGE SCALE GENOMIC DNA]</scope>
</reference>
<dbReference type="InterPro" id="IPR001261">
    <property type="entry name" value="ArgE/DapE_CS"/>
</dbReference>
<sequence>MVKEGKKLLGDRNELAKKGGNMGRLTTQNILKSLVRIPSSTGDAAACQKIVALSQTLLRSQKVPSKIEISKNRQILVWGEINLSKSKWLVNSHLDVVPGKPSQFKPLETKDKILGRGAADTKGSAAILLSNASSWLNAAKAKRVTFMLVTDEEMGGESTKEILRKTTNLKGAIFLEPTDEKIITQTKGIMQIKIQTKGKSCHGSRPWEGINALEQLTSSLTQFRKKHPNPKNETQNTTFNFSILQAGTAINQIPEEATLWCDVRWNSNDSPNKIINELKHTFVESKVEVIKLESPVKCSEDAKILADFFLTMKQNKLNPIQSFDHGSSDARHCTARNIPAIIFGPKGKNSHADNEWVSLKSLDNVGKVLNSWINQLN</sequence>
<dbReference type="PROSITE" id="PS00759">
    <property type="entry name" value="ARGE_DAPE_CPG2_2"/>
    <property type="match status" value="1"/>
</dbReference>
<dbReference type="GO" id="GO:0046872">
    <property type="term" value="F:metal ion binding"/>
    <property type="evidence" value="ECO:0007669"/>
    <property type="project" value="UniProtKB-KW"/>
</dbReference>
<evidence type="ECO:0000256" key="4">
    <source>
        <dbReference type="ARBA" id="ARBA00022801"/>
    </source>
</evidence>
<gene>
    <name evidence="7" type="ORF">A2361_00795</name>
</gene>
<name>A0A1F8D1A1_9BACT</name>
<evidence type="ECO:0000313" key="8">
    <source>
        <dbReference type="Proteomes" id="UP000178848"/>
    </source>
</evidence>
<evidence type="ECO:0000259" key="6">
    <source>
        <dbReference type="Pfam" id="PF07687"/>
    </source>
</evidence>
<feature type="domain" description="Peptidase M20 dimerisation" evidence="6">
    <location>
        <begin position="185"/>
        <end position="281"/>
    </location>
</feature>
<comment type="similarity">
    <text evidence="2">Belongs to the peptidase M20A family.</text>
</comment>
<dbReference type="InterPro" id="IPR011650">
    <property type="entry name" value="Peptidase_M20_dimer"/>
</dbReference>
<dbReference type="PANTHER" id="PTHR43808:SF8">
    <property type="entry name" value="PEPTIDASE M20 DIMERISATION DOMAIN-CONTAINING PROTEIN"/>
    <property type="match status" value="1"/>
</dbReference>
<dbReference type="SUPFAM" id="SSF55031">
    <property type="entry name" value="Bacterial exopeptidase dimerisation domain"/>
    <property type="match status" value="1"/>
</dbReference>
<accession>A0A1F8D1A1</accession>
<dbReference type="Proteomes" id="UP000178848">
    <property type="component" value="Unassembled WGS sequence"/>
</dbReference>
<dbReference type="PANTHER" id="PTHR43808">
    <property type="entry name" value="ACETYLORNITHINE DEACETYLASE"/>
    <property type="match status" value="1"/>
</dbReference>
<organism evidence="7 8">
    <name type="scientific">Candidatus Woesebacteria bacterium RIFOXYB1_FULL_40_26</name>
    <dbReference type="NCBI Taxonomy" id="1802539"/>
    <lineage>
        <taxon>Bacteria</taxon>
        <taxon>Candidatus Woeseibacteriota</taxon>
    </lineage>
</organism>
<dbReference type="EMBL" id="MGHZ01000006">
    <property type="protein sequence ID" value="OGM81565.1"/>
    <property type="molecule type" value="Genomic_DNA"/>
</dbReference>
<evidence type="ECO:0000256" key="2">
    <source>
        <dbReference type="ARBA" id="ARBA00006247"/>
    </source>
</evidence>
<keyword evidence="4" id="KW-0378">Hydrolase</keyword>
<dbReference type="Gene3D" id="3.40.630.10">
    <property type="entry name" value="Zn peptidases"/>
    <property type="match status" value="1"/>
</dbReference>
<proteinExistence type="inferred from homology"/>
<dbReference type="SUPFAM" id="SSF53187">
    <property type="entry name" value="Zn-dependent exopeptidases"/>
    <property type="match status" value="1"/>
</dbReference>
<keyword evidence="3" id="KW-0479">Metal-binding</keyword>
<comment type="cofactor">
    <cofactor evidence="1">
        <name>Zn(2+)</name>
        <dbReference type="ChEBI" id="CHEBI:29105"/>
    </cofactor>
</comment>
<keyword evidence="5" id="KW-0862">Zinc</keyword>
<dbReference type="InterPro" id="IPR036264">
    <property type="entry name" value="Bact_exopeptidase_dim_dom"/>
</dbReference>
<comment type="caution">
    <text evidence="7">The sequence shown here is derived from an EMBL/GenBank/DDBJ whole genome shotgun (WGS) entry which is preliminary data.</text>
</comment>
<evidence type="ECO:0000256" key="5">
    <source>
        <dbReference type="ARBA" id="ARBA00022833"/>
    </source>
</evidence>
<dbReference type="Gene3D" id="3.30.70.360">
    <property type="match status" value="1"/>
</dbReference>
<dbReference type="GO" id="GO:0016787">
    <property type="term" value="F:hydrolase activity"/>
    <property type="evidence" value="ECO:0007669"/>
    <property type="project" value="UniProtKB-KW"/>
</dbReference>
<dbReference type="InterPro" id="IPR002933">
    <property type="entry name" value="Peptidase_M20"/>
</dbReference>
<protein>
    <recommendedName>
        <fullName evidence="6">Peptidase M20 dimerisation domain-containing protein</fullName>
    </recommendedName>
</protein>
<dbReference type="Pfam" id="PF01546">
    <property type="entry name" value="Peptidase_M20"/>
    <property type="match status" value="1"/>
</dbReference>
<evidence type="ECO:0000313" key="7">
    <source>
        <dbReference type="EMBL" id="OGM81565.1"/>
    </source>
</evidence>
<dbReference type="Pfam" id="PF07687">
    <property type="entry name" value="M20_dimer"/>
    <property type="match status" value="1"/>
</dbReference>